<gene>
    <name evidence="2" type="ORF">LCGC14_0660540</name>
</gene>
<accession>A0A0F9QTM0</accession>
<keyword evidence="1" id="KW-1133">Transmembrane helix</keyword>
<sequence length="112" mass="12031">MGTPNTHYIESVVIKVNGSTVLTEPYTSQPTTSTFMYNYNITSNTGALISVTGICSQSGSITRTYIVGTGQNESPGENAISGYIGFILFTGILFGGFTILMKKKMKKGEILE</sequence>
<comment type="caution">
    <text evidence="2">The sequence shown here is derived from an EMBL/GenBank/DDBJ whole genome shotgun (WGS) entry which is preliminary data.</text>
</comment>
<feature type="transmembrane region" description="Helical" evidence="1">
    <location>
        <begin position="80"/>
        <end position="101"/>
    </location>
</feature>
<organism evidence="2">
    <name type="scientific">marine sediment metagenome</name>
    <dbReference type="NCBI Taxonomy" id="412755"/>
    <lineage>
        <taxon>unclassified sequences</taxon>
        <taxon>metagenomes</taxon>
        <taxon>ecological metagenomes</taxon>
    </lineage>
</organism>
<evidence type="ECO:0000313" key="2">
    <source>
        <dbReference type="EMBL" id="KKN47665.1"/>
    </source>
</evidence>
<dbReference type="AlphaFoldDB" id="A0A0F9QTM0"/>
<proteinExistence type="predicted"/>
<evidence type="ECO:0000256" key="1">
    <source>
        <dbReference type="SAM" id="Phobius"/>
    </source>
</evidence>
<name>A0A0F9QTM0_9ZZZZ</name>
<reference evidence="2" key="1">
    <citation type="journal article" date="2015" name="Nature">
        <title>Complex archaea that bridge the gap between prokaryotes and eukaryotes.</title>
        <authorList>
            <person name="Spang A."/>
            <person name="Saw J.H."/>
            <person name="Jorgensen S.L."/>
            <person name="Zaremba-Niedzwiedzka K."/>
            <person name="Martijn J."/>
            <person name="Lind A.E."/>
            <person name="van Eijk R."/>
            <person name="Schleper C."/>
            <person name="Guy L."/>
            <person name="Ettema T.J."/>
        </authorList>
    </citation>
    <scope>NUCLEOTIDE SEQUENCE</scope>
</reference>
<dbReference type="EMBL" id="LAZR01001262">
    <property type="protein sequence ID" value="KKN47665.1"/>
    <property type="molecule type" value="Genomic_DNA"/>
</dbReference>
<keyword evidence="1" id="KW-0812">Transmembrane</keyword>
<protein>
    <submittedName>
        <fullName evidence="2">Uncharacterized protein</fullName>
    </submittedName>
</protein>
<keyword evidence="1" id="KW-0472">Membrane</keyword>